<reference evidence="6 7" key="1">
    <citation type="journal article" date="2011" name="Int. J. Syst. Evol. Microbiol.">
        <title>Zhongshania antarctica gen. nov., sp. nov. and Zhongshania guokunii sp. nov., gammaproteobacteria respectively isolated from coastal attached (fast) ice and surface seawater of the Antarctic.</title>
        <authorList>
            <person name="Li H.J."/>
            <person name="Zhang X.Y."/>
            <person name="Chen C.X."/>
            <person name="Zhang Y.J."/>
            <person name="Gao Z.M."/>
            <person name="Yu Y."/>
            <person name="Chen X.L."/>
            <person name="Chen B."/>
            <person name="Zhang Y.Z."/>
        </authorList>
    </citation>
    <scope>NUCLEOTIDE SEQUENCE [LARGE SCALE GENOMIC DNA]</scope>
    <source>
        <strain evidence="6 7">ZS6-22T</strain>
    </source>
</reference>
<dbReference type="InterPro" id="IPR016163">
    <property type="entry name" value="Ald_DH_C"/>
</dbReference>
<dbReference type="Gene3D" id="3.40.309.10">
    <property type="entry name" value="Aldehyde Dehydrogenase, Chain A, domain 2"/>
    <property type="match status" value="1"/>
</dbReference>
<evidence type="ECO:0000313" key="6">
    <source>
        <dbReference type="EMBL" id="MEX1667270.1"/>
    </source>
</evidence>
<comment type="caution">
    <text evidence="6">The sequence shown here is derived from an EMBL/GenBank/DDBJ whole genome shotgun (WGS) entry which is preliminary data.</text>
</comment>
<feature type="domain" description="Aldehyde dehydrogenase" evidence="5">
    <location>
        <begin position="23"/>
        <end position="486"/>
    </location>
</feature>
<sequence length="492" mass="52736">MSICNVPARLFINNEWVVPLNDAKEDVINPATEEVLGYAPVGSEESVDDAISSAKNAFDNGPWPQLSMPERVAVMQKMHDFFVENRARVIELIVKEAGSTQMLAEFMQFEIPMKHARRLLVDALRVESKLTPIEIVPSLEGKILGSSETSYMPRGVVAAITPYNFPFFLNLAKVFHALLMGNTCVLKPSPYTPFQALIFGEAALACGLPAGVLNIVTGDVAAGERLTRDKRVDMVSFTGSDKVGSLIMAQGAPSLKKMHLELGGKSALIIRADADMSKALPAALQNFTIHCGQGCALTTRILVDNSVRKAFVEQLAAMTAAIKVGNPSDPGVQMGPLIRAQARQRVEDYVEIGVSEGARLVAGGKRPRGLTQGFYYEATLFDDVDNKSRLAQEEIFGPVGAVIGFDNDDEAVALANDSEFGLGGGIFSANVGHAYEMARKIRTGGIAINGGGHTMLSSAPFGGIKRSGIGREYGLDSLLEFADARSISFHAG</sequence>
<keyword evidence="2 4" id="KW-0560">Oxidoreductase</keyword>
<evidence type="ECO:0000256" key="2">
    <source>
        <dbReference type="ARBA" id="ARBA00023002"/>
    </source>
</evidence>
<comment type="similarity">
    <text evidence="1 4">Belongs to the aldehyde dehydrogenase family.</text>
</comment>
<evidence type="ECO:0000256" key="3">
    <source>
        <dbReference type="PROSITE-ProRule" id="PRU10007"/>
    </source>
</evidence>
<dbReference type="RefSeq" id="WP_368379608.1">
    <property type="nucleotide sequence ID" value="NZ_JBFRYA010000001.1"/>
</dbReference>
<dbReference type="Pfam" id="PF00171">
    <property type="entry name" value="Aldedh"/>
    <property type="match status" value="1"/>
</dbReference>
<dbReference type="PANTHER" id="PTHR42804">
    <property type="entry name" value="ALDEHYDE DEHYDROGENASE"/>
    <property type="match status" value="1"/>
</dbReference>
<keyword evidence="7" id="KW-1185">Reference proteome</keyword>
<name>A0ABV3U0X4_9GAMM</name>
<evidence type="ECO:0000256" key="4">
    <source>
        <dbReference type="RuleBase" id="RU003345"/>
    </source>
</evidence>
<dbReference type="PROSITE" id="PS00687">
    <property type="entry name" value="ALDEHYDE_DEHYDR_GLU"/>
    <property type="match status" value="1"/>
</dbReference>
<dbReference type="PANTHER" id="PTHR42804:SF1">
    <property type="entry name" value="ALDEHYDE DEHYDROGENASE-RELATED"/>
    <property type="match status" value="1"/>
</dbReference>
<protein>
    <submittedName>
        <fullName evidence="6">Aldehyde dehydrogenase family protein</fullName>
    </submittedName>
</protein>
<dbReference type="Gene3D" id="3.40.605.10">
    <property type="entry name" value="Aldehyde Dehydrogenase, Chain A, domain 1"/>
    <property type="match status" value="1"/>
</dbReference>
<dbReference type="CDD" id="cd07089">
    <property type="entry name" value="ALDH_CddD-AldA-like"/>
    <property type="match status" value="1"/>
</dbReference>
<evidence type="ECO:0000313" key="7">
    <source>
        <dbReference type="Proteomes" id="UP001557485"/>
    </source>
</evidence>
<feature type="active site" evidence="3">
    <location>
        <position position="261"/>
    </location>
</feature>
<gene>
    <name evidence="6" type="ORF">AB4876_00025</name>
</gene>
<accession>A0ABV3U0X4</accession>
<dbReference type="InterPro" id="IPR016161">
    <property type="entry name" value="Ald_DH/histidinol_DH"/>
</dbReference>
<dbReference type="SUPFAM" id="SSF53720">
    <property type="entry name" value="ALDH-like"/>
    <property type="match status" value="1"/>
</dbReference>
<dbReference type="InterPro" id="IPR029510">
    <property type="entry name" value="Ald_DH_CS_GLU"/>
</dbReference>
<evidence type="ECO:0000259" key="5">
    <source>
        <dbReference type="Pfam" id="PF00171"/>
    </source>
</evidence>
<organism evidence="6 7">
    <name type="scientific">Zhongshania guokunii</name>
    <dbReference type="NCBI Taxonomy" id="641783"/>
    <lineage>
        <taxon>Bacteria</taxon>
        <taxon>Pseudomonadati</taxon>
        <taxon>Pseudomonadota</taxon>
        <taxon>Gammaproteobacteria</taxon>
        <taxon>Cellvibrionales</taxon>
        <taxon>Spongiibacteraceae</taxon>
        <taxon>Zhongshania</taxon>
    </lineage>
</organism>
<dbReference type="EMBL" id="JBFRYA010000001">
    <property type="protein sequence ID" value="MEX1667270.1"/>
    <property type="molecule type" value="Genomic_DNA"/>
</dbReference>
<dbReference type="InterPro" id="IPR016162">
    <property type="entry name" value="Ald_DH_N"/>
</dbReference>
<evidence type="ECO:0000256" key="1">
    <source>
        <dbReference type="ARBA" id="ARBA00009986"/>
    </source>
</evidence>
<dbReference type="Proteomes" id="UP001557485">
    <property type="component" value="Unassembled WGS sequence"/>
</dbReference>
<proteinExistence type="inferred from homology"/>
<dbReference type="InterPro" id="IPR015590">
    <property type="entry name" value="Aldehyde_DH_dom"/>
</dbReference>